<dbReference type="Gene3D" id="3.30.530.20">
    <property type="match status" value="2"/>
</dbReference>
<name>A0ABP3GU11_9ACTN</name>
<evidence type="ECO:0000313" key="2">
    <source>
        <dbReference type="EMBL" id="GAA0352754.1"/>
    </source>
</evidence>
<accession>A0ABP3GU11</accession>
<dbReference type="CDD" id="cd08861">
    <property type="entry name" value="OtcD1_ARO-CYC_like"/>
    <property type="match status" value="2"/>
</dbReference>
<dbReference type="RefSeq" id="WP_344118411.1">
    <property type="nucleotide sequence ID" value="NZ_BAAABW010000016.1"/>
</dbReference>
<evidence type="ECO:0000313" key="3">
    <source>
        <dbReference type="Proteomes" id="UP001500063"/>
    </source>
</evidence>
<organism evidence="2 3">
    <name type="scientific">Streptomyces blastmyceticus</name>
    <dbReference type="NCBI Taxonomy" id="68180"/>
    <lineage>
        <taxon>Bacteria</taxon>
        <taxon>Bacillati</taxon>
        <taxon>Actinomycetota</taxon>
        <taxon>Actinomycetes</taxon>
        <taxon>Kitasatosporales</taxon>
        <taxon>Streptomycetaceae</taxon>
        <taxon>Streptomyces</taxon>
    </lineage>
</organism>
<dbReference type="InterPro" id="IPR023393">
    <property type="entry name" value="START-like_dom_sf"/>
</dbReference>
<feature type="domain" description="Coenzyme Q-binding protein COQ10 START" evidence="1">
    <location>
        <begin position="15"/>
        <end position="119"/>
    </location>
</feature>
<evidence type="ECO:0000259" key="1">
    <source>
        <dbReference type="Pfam" id="PF03364"/>
    </source>
</evidence>
<proteinExistence type="predicted"/>
<dbReference type="SUPFAM" id="SSF55961">
    <property type="entry name" value="Bet v1-like"/>
    <property type="match status" value="2"/>
</dbReference>
<sequence length="317" mass="34926">MPDLRVHRTEHSAVVAAPARVLYDLVADVTRWPAVFGPSVHVRHIEKGDRAERFRLWAVVGDEVRNWTSRRTLDPDTLRVTFAQDHSRPPIASMGGEWLFKELADGHTEVLLVHEFQAVDDAPENIEWINAGLDRNSPKELAALARIAELGHPVDDVVFAFEDVVDMPGAAKDAYEFIDRADLWPELLPHVGKVDLTEPETGIQRLRMETVTKDGSAHTTESIRLCFPGERIVYKQTSAPALLLGHSGSWTFSEDELGAHVTARHTVVLNPAALKEALGADSTLDDARAYITQALGANSRATLAHAAAHTSARHTES</sequence>
<dbReference type="InterPro" id="IPR005031">
    <property type="entry name" value="COQ10_START"/>
</dbReference>
<protein>
    <submittedName>
        <fullName evidence="2">SRPBCC family protein</fullName>
    </submittedName>
</protein>
<keyword evidence="3" id="KW-1185">Reference proteome</keyword>
<gene>
    <name evidence="2" type="ORF">GCM10010319_32330</name>
</gene>
<dbReference type="Pfam" id="PF03364">
    <property type="entry name" value="Polyketide_cyc"/>
    <property type="match status" value="1"/>
</dbReference>
<comment type="caution">
    <text evidence="2">The sequence shown here is derived from an EMBL/GenBank/DDBJ whole genome shotgun (WGS) entry which is preliminary data.</text>
</comment>
<dbReference type="Proteomes" id="UP001500063">
    <property type="component" value="Unassembled WGS sequence"/>
</dbReference>
<reference evidence="3" key="1">
    <citation type="journal article" date="2019" name="Int. J. Syst. Evol. Microbiol.">
        <title>The Global Catalogue of Microorganisms (GCM) 10K type strain sequencing project: providing services to taxonomists for standard genome sequencing and annotation.</title>
        <authorList>
            <consortium name="The Broad Institute Genomics Platform"/>
            <consortium name="The Broad Institute Genome Sequencing Center for Infectious Disease"/>
            <person name="Wu L."/>
            <person name="Ma J."/>
        </authorList>
    </citation>
    <scope>NUCLEOTIDE SEQUENCE [LARGE SCALE GENOMIC DNA]</scope>
    <source>
        <strain evidence="3">JCM 4565</strain>
    </source>
</reference>
<dbReference type="EMBL" id="BAAABW010000016">
    <property type="protein sequence ID" value="GAA0352754.1"/>
    <property type="molecule type" value="Genomic_DNA"/>
</dbReference>